<feature type="region of interest" description="Disordered" evidence="1">
    <location>
        <begin position="126"/>
        <end position="217"/>
    </location>
</feature>
<evidence type="ECO:0000313" key="3">
    <source>
        <dbReference type="Proteomes" id="UP001172684"/>
    </source>
</evidence>
<name>A0ABQ9NHL1_9PEZI</name>
<proteinExistence type="predicted"/>
<accession>A0ABQ9NHL1</accession>
<dbReference type="EMBL" id="JAPDRL010000481">
    <property type="protein sequence ID" value="KAJ9651917.1"/>
    <property type="molecule type" value="Genomic_DNA"/>
</dbReference>
<feature type="compositionally biased region" description="Basic residues" evidence="1">
    <location>
        <begin position="207"/>
        <end position="217"/>
    </location>
</feature>
<evidence type="ECO:0000313" key="2">
    <source>
        <dbReference type="EMBL" id="KAJ9651917.1"/>
    </source>
</evidence>
<dbReference type="Proteomes" id="UP001172684">
    <property type="component" value="Unassembled WGS sequence"/>
</dbReference>
<gene>
    <name evidence="2" type="ORF">H2201_009251</name>
</gene>
<reference evidence="2" key="1">
    <citation type="submission" date="2022-10" db="EMBL/GenBank/DDBJ databases">
        <title>Culturing micro-colonial fungi from biological soil crusts in the Mojave desert and describing Neophaeococcomyces mojavensis, and introducing the new genera and species Taxawa tesnikishii.</title>
        <authorList>
            <person name="Kurbessoian T."/>
            <person name="Stajich J.E."/>
        </authorList>
    </citation>
    <scope>NUCLEOTIDE SEQUENCE</scope>
    <source>
        <strain evidence="2">TK_1</strain>
    </source>
</reference>
<evidence type="ECO:0000256" key="1">
    <source>
        <dbReference type="SAM" id="MobiDB-lite"/>
    </source>
</evidence>
<keyword evidence="3" id="KW-1185">Reference proteome</keyword>
<feature type="compositionally biased region" description="Pro residues" evidence="1">
    <location>
        <begin position="163"/>
        <end position="173"/>
    </location>
</feature>
<comment type="caution">
    <text evidence="2">The sequence shown here is derived from an EMBL/GenBank/DDBJ whole genome shotgun (WGS) entry which is preliminary data.</text>
</comment>
<organism evidence="2 3">
    <name type="scientific">Coniosporium apollinis</name>
    <dbReference type="NCBI Taxonomy" id="61459"/>
    <lineage>
        <taxon>Eukaryota</taxon>
        <taxon>Fungi</taxon>
        <taxon>Dikarya</taxon>
        <taxon>Ascomycota</taxon>
        <taxon>Pezizomycotina</taxon>
        <taxon>Dothideomycetes</taxon>
        <taxon>Dothideomycetes incertae sedis</taxon>
        <taxon>Coniosporium</taxon>
    </lineage>
</organism>
<feature type="compositionally biased region" description="Low complexity" evidence="1">
    <location>
        <begin position="152"/>
        <end position="162"/>
    </location>
</feature>
<sequence length="217" mass="23954">MDAISIFLTRHASCKHYHVEHITESKRLNGDDLTEFLGLRNTIIIEDDNDDDDDSSLTCVQYRIDDYYVAYGQAKRAIKTYSDAVNTVVAGDETAHEAAVKAQRTNILNEHTVHYGKCRLRAKANVDMEEEPVEKDGRSPSRNPSLSPPPSTLSTPKATPTPEGTPSPIPPPPSRKRRAPPTKPASSPAKKSKTARAKVQNSPPTKRVLRSRKSKAS</sequence>
<protein>
    <submittedName>
        <fullName evidence="2">Uncharacterized protein</fullName>
    </submittedName>
</protein>